<keyword evidence="6" id="KW-0812">Transmembrane</keyword>
<keyword evidence="5" id="KW-0175">Coiled coil</keyword>
<evidence type="ECO:0000256" key="5">
    <source>
        <dbReference type="SAM" id="Coils"/>
    </source>
</evidence>
<evidence type="ECO:0000259" key="7">
    <source>
        <dbReference type="Pfam" id="PF04085"/>
    </source>
</evidence>
<keyword evidence="6" id="KW-0472">Membrane</keyword>
<dbReference type="GO" id="GO:0005886">
    <property type="term" value="C:plasma membrane"/>
    <property type="evidence" value="ECO:0007669"/>
    <property type="project" value="TreeGrafter"/>
</dbReference>
<feature type="domain" description="Rod shape-determining protein MreC beta-barrel core" evidence="7">
    <location>
        <begin position="138"/>
        <end position="276"/>
    </location>
</feature>
<evidence type="ECO:0000256" key="2">
    <source>
        <dbReference type="ARBA" id="ARBA00013855"/>
    </source>
</evidence>
<dbReference type="EMBL" id="UINC01016802">
    <property type="protein sequence ID" value="SVA69685.1"/>
    <property type="molecule type" value="Genomic_DNA"/>
</dbReference>
<dbReference type="PANTHER" id="PTHR34138">
    <property type="entry name" value="CELL SHAPE-DETERMINING PROTEIN MREC"/>
    <property type="match status" value="1"/>
</dbReference>
<dbReference type="PIRSF" id="PIRSF038471">
    <property type="entry name" value="MreC"/>
    <property type="match status" value="1"/>
</dbReference>
<dbReference type="Pfam" id="PF04085">
    <property type="entry name" value="MreC"/>
    <property type="match status" value="1"/>
</dbReference>
<evidence type="ECO:0000256" key="1">
    <source>
        <dbReference type="ARBA" id="ARBA00009369"/>
    </source>
</evidence>
<reference evidence="8" key="1">
    <citation type="submission" date="2018-05" db="EMBL/GenBank/DDBJ databases">
        <authorList>
            <person name="Lanie J.A."/>
            <person name="Ng W.-L."/>
            <person name="Kazmierczak K.M."/>
            <person name="Andrzejewski T.M."/>
            <person name="Davidsen T.M."/>
            <person name="Wayne K.J."/>
            <person name="Tettelin H."/>
            <person name="Glass J.I."/>
            <person name="Rusch D."/>
            <person name="Podicherti R."/>
            <person name="Tsui H.-C.T."/>
            <person name="Winkler M.E."/>
        </authorList>
    </citation>
    <scope>NUCLEOTIDE SEQUENCE</scope>
</reference>
<evidence type="ECO:0000256" key="4">
    <source>
        <dbReference type="ARBA" id="ARBA00032089"/>
    </source>
</evidence>
<sequence length="278" mass="32015">MASDAGRDDFIIAIRSAFLKKGTRQKFSLFTLLIISILVLSLEYFKSGPVDTFRSITKDIIFKGSFFISEPFVYIKKNYYNFKEHLQMYEEYTELKNKKYSLDSLKNENKFYKSENKRLKKLIDEKNVYSNEFLLSKVLLDQQSPYLKSVIINKGFYHGIKLGVAVKEKYYFVGKIINVNFLTSRILLASDLNSKIPVIIEPNGINAILSGQGHNDYAGLEFLPKLKKIKEGDVVYTSGVDGIISEAIPIGKVIEKDEKLLVEFFVDYNQLKYVKINK</sequence>
<evidence type="ECO:0000313" key="8">
    <source>
        <dbReference type="EMBL" id="SVA69685.1"/>
    </source>
</evidence>
<gene>
    <name evidence="8" type="ORF">METZ01_LOCUS122539</name>
</gene>
<name>A0A381XY97_9ZZZZ</name>
<comment type="similarity">
    <text evidence="1">Belongs to the MreC family.</text>
</comment>
<keyword evidence="3" id="KW-0133">Cell shape</keyword>
<proteinExistence type="inferred from homology"/>
<feature type="coiled-coil region" evidence="5">
    <location>
        <begin position="95"/>
        <end position="132"/>
    </location>
</feature>
<protein>
    <recommendedName>
        <fullName evidence="2">Cell shape-determining protein MreC</fullName>
    </recommendedName>
    <alternativeName>
        <fullName evidence="4">Cell shape protein MreC</fullName>
    </alternativeName>
</protein>
<dbReference type="PANTHER" id="PTHR34138:SF1">
    <property type="entry name" value="CELL SHAPE-DETERMINING PROTEIN MREC"/>
    <property type="match status" value="1"/>
</dbReference>
<dbReference type="AlphaFoldDB" id="A0A381XY97"/>
<accession>A0A381XY97</accession>
<dbReference type="NCBIfam" id="TIGR00219">
    <property type="entry name" value="mreC"/>
    <property type="match status" value="1"/>
</dbReference>
<feature type="transmembrane region" description="Helical" evidence="6">
    <location>
        <begin position="27"/>
        <end position="45"/>
    </location>
</feature>
<evidence type="ECO:0000256" key="6">
    <source>
        <dbReference type="SAM" id="Phobius"/>
    </source>
</evidence>
<dbReference type="Gene3D" id="2.40.10.350">
    <property type="entry name" value="Rod shape-determining protein MreC, domain 2"/>
    <property type="match status" value="1"/>
</dbReference>
<organism evidence="8">
    <name type="scientific">marine metagenome</name>
    <dbReference type="NCBI Taxonomy" id="408172"/>
    <lineage>
        <taxon>unclassified sequences</taxon>
        <taxon>metagenomes</taxon>
        <taxon>ecological metagenomes</taxon>
    </lineage>
</organism>
<dbReference type="InterPro" id="IPR007221">
    <property type="entry name" value="MreC"/>
</dbReference>
<dbReference type="Gene3D" id="2.40.10.340">
    <property type="entry name" value="Rod shape-determining protein MreC, domain 1"/>
    <property type="match status" value="1"/>
</dbReference>
<dbReference type="InterPro" id="IPR055342">
    <property type="entry name" value="MreC_beta-barrel_core"/>
</dbReference>
<dbReference type="InterPro" id="IPR042175">
    <property type="entry name" value="Cell/Rod_MreC_2"/>
</dbReference>
<keyword evidence="6" id="KW-1133">Transmembrane helix</keyword>
<evidence type="ECO:0000256" key="3">
    <source>
        <dbReference type="ARBA" id="ARBA00022960"/>
    </source>
</evidence>
<dbReference type="InterPro" id="IPR042177">
    <property type="entry name" value="Cell/Rod_1"/>
</dbReference>
<dbReference type="GO" id="GO:0008360">
    <property type="term" value="P:regulation of cell shape"/>
    <property type="evidence" value="ECO:0007669"/>
    <property type="project" value="UniProtKB-KW"/>
</dbReference>